<accession>A0A8S1HWU5</accession>
<sequence length="98" mass="10637">MAGEFVLSQRIRLCTAVSTICSWASARIGCQPGKTESSLTECRLKGGVRLQRFFQHMPLAEVANHRPDSKIISSDVILGIAGIGGPGLEPVEKRCKNR</sequence>
<dbReference type="AlphaFoldDB" id="A0A8S1HWU5"/>
<evidence type="ECO:0000313" key="1">
    <source>
        <dbReference type="EMBL" id="CAD6199937.1"/>
    </source>
</evidence>
<comment type="caution">
    <text evidence="1">The sequence shown here is derived from an EMBL/GenBank/DDBJ whole genome shotgun (WGS) entry which is preliminary data.</text>
</comment>
<dbReference type="EMBL" id="CAJGYM010000217">
    <property type="protein sequence ID" value="CAD6199937.1"/>
    <property type="molecule type" value="Genomic_DNA"/>
</dbReference>
<name>A0A8S1HWU5_9PELO</name>
<protein>
    <submittedName>
        <fullName evidence="1">Uncharacterized protein</fullName>
    </submittedName>
</protein>
<reference evidence="1" key="1">
    <citation type="submission" date="2020-10" db="EMBL/GenBank/DDBJ databases">
        <authorList>
            <person name="Kikuchi T."/>
        </authorList>
    </citation>
    <scope>NUCLEOTIDE SEQUENCE</scope>
    <source>
        <strain evidence="1">NKZ352</strain>
    </source>
</reference>
<evidence type="ECO:0000313" key="2">
    <source>
        <dbReference type="Proteomes" id="UP000835052"/>
    </source>
</evidence>
<proteinExistence type="predicted"/>
<organism evidence="1 2">
    <name type="scientific">Caenorhabditis auriculariae</name>
    <dbReference type="NCBI Taxonomy" id="2777116"/>
    <lineage>
        <taxon>Eukaryota</taxon>
        <taxon>Metazoa</taxon>
        <taxon>Ecdysozoa</taxon>
        <taxon>Nematoda</taxon>
        <taxon>Chromadorea</taxon>
        <taxon>Rhabditida</taxon>
        <taxon>Rhabditina</taxon>
        <taxon>Rhabditomorpha</taxon>
        <taxon>Rhabditoidea</taxon>
        <taxon>Rhabditidae</taxon>
        <taxon>Peloderinae</taxon>
        <taxon>Caenorhabditis</taxon>
    </lineage>
</organism>
<gene>
    <name evidence="1" type="ORF">CAUJ_LOCUS15836</name>
</gene>
<keyword evidence="2" id="KW-1185">Reference proteome</keyword>
<dbReference type="Proteomes" id="UP000835052">
    <property type="component" value="Unassembled WGS sequence"/>
</dbReference>